<evidence type="ECO:0000259" key="6">
    <source>
        <dbReference type="Pfam" id="PF03467"/>
    </source>
</evidence>
<comment type="similarity">
    <text evidence="2">Belongs to the RENT3 family.</text>
</comment>
<gene>
    <name evidence="7" type="ORF">EMPS_03349</name>
</gene>
<dbReference type="GO" id="GO:0005737">
    <property type="term" value="C:cytoplasm"/>
    <property type="evidence" value="ECO:0007669"/>
    <property type="project" value="TreeGrafter"/>
</dbReference>
<dbReference type="SUPFAM" id="SSF54928">
    <property type="entry name" value="RNA-binding domain, RBD"/>
    <property type="match status" value="1"/>
</dbReference>
<feature type="compositionally biased region" description="Polar residues" evidence="5">
    <location>
        <begin position="211"/>
        <end position="232"/>
    </location>
</feature>
<evidence type="ECO:0000313" key="8">
    <source>
        <dbReference type="Proteomes" id="UP000827284"/>
    </source>
</evidence>
<feature type="compositionally biased region" description="Low complexity" evidence="5">
    <location>
        <begin position="330"/>
        <end position="349"/>
    </location>
</feature>
<evidence type="ECO:0000256" key="2">
    <source>
        <dbReference type="ARBA" id="ARBA00005991"/>
    </source>
</evidence>
<sequence length="482" mass="50381">MSTPAGGKPPSKRASRGRGPNKGQAKTKIVVRRLPANLPEFVFMESIKPHVPDQAVERPTTWVAGKVSKNPVKGNTHARAYIYFKNERLATDFQKAYNGHVFMDKNGNEGRAFVEFAPFQKVPREQRKADTKQGTIEDDPDYQAFLLSLTAEPTEADKDMGLSGTELLLKESANNPKSTPLLEALRTQKAAAKQQAMRQSRQGRQGGKAGLSNSSKAQITILANRNPKNAPTSGSRSSGQGAAGSNIQQQQQQNAKGQQAQAGQKQQQSGGQQKKGAQNVDTANTQATKPKRERKRRERGSKKAEGESASAAAGNGSGSSSATPQITLLKPPSSAAASPNAKPSASSAPVIPTQTQARPPSSNQGRGQQKQNQQQSSQQQQQQQQNANAASGESTKPESGRSGRTRKSRSERAKEPKVAGGPSNGVAQNNGGANGGGSASSSKPAENGGAPTRSGRSRRNRGAGGGGGGGGGDNPSSSVAQG</sequence>
<feature type="compositionally biased region" description="Gly residues" evidence="5">
    <location>
        <begin position="462"/>
        <end position="473"/>
    </location>
</feature>
<comment type="caution">
    <text evidence="7">The sequence shown here is derived from an EMBL/GenBank/DDBJ whole genome shotgun (WGS) entry which is preliminary data.</text>
</comment>
<feature type="compositionally biased region" description="Low complexity" evidence="5">
    <location>
        <begin position="361"/>
        <end position="392"/>
    </location>
</feature>
<dbReference type="Pfam" id="PF03467">
    <property type="entry name" value="Smg4_UPF3"/>
    <property type="match status" value="1"/>
</dbReference>
<feature type="region of interest" description="Disordered" evidence="5">
    <location>
        <begin position="1"/>
        <end position="27"/>
    </location>
</feature>
<dbReference type="GO" id="GO:0005730">
    <property type="term" value="C:nucleolus"/>
    <property type="evidence" value="ECO:0007669"/>
    <property type="project" value="TreeGrafter"/>
</dbReference>
<feature type="compositionally biased region" description="Basic residues" evidence="5">
    <location>
        <begin position="289"/>
        <end position="300"/>
    </location>
</feature>
<dbReference type="PANTHER" id="PTHR13112:SF0">
    <property type="entry name" value="FI21285P1"/>
    <property type="match status" value="1"/>
</dbReference>
<evidence type="ECO:0000256" key="4">
    <source>
        <dbReference type="ARBA" id="ARBA00023242"/>
    </source>
</evidence>
<dbReference type="Proteomes" id="UP000827284">
    <property type="component" value="Unassembled WGS sequence"/>
</dbReference>
<name>A0A9P3H6M0_9FUNG</name>
<accession>A0A9P3H6M0</accession>
<dbReference type="InterPro" id="IPR039722">
    <property type="entry name" value="Upf3"/>
</dbReference>
<feature type="compositionally biased region" description="Basic and acidic residues" evidence="5">
    <location>
        <begin position="408"/>
        <end position="417"/>
    </location>
</feature>
<evidence type="ECO:0000256" key="3">
    <source>
        <dbReference type="ARBA" id="ARBA00023161"/>
    </source>
</evidence>
<reference evidence="7" key="2">
    <citation type="journal article" date="2022" name="Microbiol. Resour. Announc.">
        <title>Whole-Genome Sequence of Entomortierella parvispora E1425, a Mucoromycotan Fungus Associated with Burkholderiaceae-Related Endosymbiotic Bacteria.</title>
        <authorList>
            <person name="Herlambang A."/>
            <person name="Guo Y."/>
            <person name="Takashima Y."/>
            <person name="Narisawa K."/>
            <person name="Ohta H."/>
            <person name="Nishizawa T."/>
        </authorList>
    </citation>
    <scope>NUCLEOTIDE SEQUENCE</scope>
    <source>
        <strain evidence="7">E1425</strain>
    </source>
</reference>
<keyword evidence="3" id="KW-0866">Nonsense-mediated mRNA decay</keyword>
<organism evidence="7 8">
    <name type="scientific">Entomortierella parvispora</name>
    <dbReference type="NCBI Taxonomy" id="205924"/>
    <lineage>
        <taxon>Eukaryota</taxon>
        <taxon>Fungi</taxon>
        <taxon>Fungi incertae sedis</taxon>
        <taxon>Mucoromycota</taxon>
        <taxon>Mortierellomycotina</taxon>
        <taxon>Mortierellomycetes</taxon>
        <taxon>Mortierellales</taxon>
        <taxon>Mortierellaceae</taxon>
        <taxon>Entomortierella</taxon>
    </lineage>
</organism>
<dbReference type="EMBL" id="BQFW01000004">
    <property type="protein sequence ID" value="GJJ70999.1"/>
    <property type="molecule type" value="Genomic_DNA"/>
</dbReference>
<dbReference type="GO" id="GO:0045727">
    <property type="term" value="P:positive regulation of translation"/>
    <property type="evidence" value="ECO:0007669"/>
    <property type="project" value="TreeGrafter"/>
</dbReference>
<feature type="compositionally biased region" description="Low complexity" evidence="5">
    <location>
        <begin position="187"/>
        <end position="202"/>
    </location>
</feature>
<dbReference type="OrthoDB" id="18087at2759"/>
<dbReference type="InterPro" id="IPR012677">
    <property type="entry name" value="Nucleotide-bd_a/b_plait_sf"/>
</dbReference>
<dbReference type="InterPro" id="IPR035979">
    <property type="entry name" value="RBD_domain_sf"/>
</dbReference>
<dbReference type="Gene3D" id="3.30.70.330">
    <property type="match status" value="1"/>
</dbReference>
<reference evidence="7" key="1">
    <citation type="submission" date="2021-11" db="EMBL/GenBank/DDBJ databases">
        <authorList>
            <person name="Herlambang A."/>
            <person name="Guo Y."/>
            <person name="Takashima Y."/>
            <person name="Nishizawa T."/>
        </authorList>
    </citation>
    <scope>NUCLEOTIDE SEQUENCE</scope>
    <source>
        <strain evidence="7">E1425</strain>
    </source>
</reference>
<dbReference type="AlphaFoldDB" id="A0A9P3H6M0"/>
<feature type="domain" description="UPF3" evidence="6">
    <location>
        <begin position="25"/>
        <end position="190"/>
    </location>
</feature>
<feature type="compositionally biased region" description="Low complexity" evidence="5">
    <location>
        <begin position="307"/>
        <end position="322"/>
    </location>
</feature>
<feature type="compositionally biased region" description="Low complexity" evidence="5">
    <location>
        <begin position="233"/>
        <end position="279"/>
    </location>
</feature>
<protein>
    <submittedName>
        <fullName evidence="7">Regulator of nonsense transcripts 3</fullName>
    </submittedName>
</protein>
<keyword evidence="4" id="KW-0539">Nucleus</keyword>
<dbReference type="GO" id="GO:0000184">
    <property type="term" value="P:nuclear-transcribed mRNA catabolic process, nonsense-mediated decay"/>
    <property type="evidence" value="ECO:0007669"/>
    <property type="project" value="UniProtKB-KW"/>
</dbReference>
<evidence type="ECO:0000256" key="5">
    <source>
        <dbReference type="SAM" id="MobiDB-lite"/>
    </source>
</evidence>
<dbReference type="PANTHER" id="PTHR13112">
    <property type="entry name" value="UPF3 REGULATOR OF NONSENSE TRANSCRIPTS-LIKE PROTEIN"/>
    <property type="match status" value="1"/>
</dbReference>
<evidence type="ECO:0000256" key="1">
    <source>
        <dbReference type="ARBA" id="ARBA00004123"/>
    </source>
</evidence>
<keyword evidence="8" id="KW-1185">Reference proteome</keyword>
<evidence type="ECO:0000313" key="7">
    <source>
        <dbReference type="EMBL" id="GJJ70999.1"/>
    </source>
</evidence>
<feature type="region of interest" description="Disordered" evidence="5">
    <location>
        <begin position="187"/>
        <end position="482"/>
    </location>
</feature>
<dbReference type="CDD" id="cd12455">
    <property type="entry name" value="RRM_like_Smg4_UPF3"/>
    <property type="match status" value="1"/>
</dbReference>
<dbReference type="InterPro" id="IPR005120">
    <property type="entry name" value="UPF3_dom"/>
</dbReference>
<comment type="subcellular location">
    <subcellularLocation>
        <location evidence="1">Nucleus</location>
    </subcellularLocation>
</comment>
<proteinExistence type="inferred from homology"/>
<dbReference type="GO" id="GO:0003729">
    <property type="term" value="F:mRNA binding"/>
    <property type="evidence" value="ECO:0007669"/>
    <property type="project" value="TreeGrafter"/>
</dbReference>